<dbReference type="GO" id="GO:0016020">
    <property type="term" value="C:membrane"/>
    <property type="evidence" value="ECO:0007669"/>
    <property type="project" value="UniProtKB-SubCell"/>
</dbReference>
<reference evidence="12" key="1">
    <citation type="submission" date="2016-11" db="UniProtKB">
        <authorList>
            <consortium name="WormBaseParasite"/>
        </authorList>
    </citation>
    <scope>IDENTIFICATION</scope>
</reference>
<evidence type="ECO:0000256" key="6">
    <source>
        <dbReference type="ARBA" id="ARBA00022989"/>
    </source>
</evidence>
<dbReference type="PANTHER" id="PTHR21013">
    <property type="entry name" value="ATP SYNTHASE MITOCHONDRIAL F1 COMPLEX ASSEMBLY FACTOR 2/ATP12 PROTEIN, MITOCHONDRIAL PRECURSOR"/>
    <property type="match status" value="1"/>
</dbReference>
<dbReference type="Pfam" id="PF07542">
    <property type="entry name" value="ATP12"/>
    <property type="match status" value="1"/>
</dbReference>
<dbReference type="InterPro" id="IPR042272">
    <property type="entry name" value="ATP12_ATP_synth-F1-assembly_N"/>
</dbReference>
<evidence type="ECO:0000256" key="9">
    <source>
        <dbReference type="ARBA" id="ARBA00023186"/>
    </source>
</evidence>
<sequence length="490" mass="52703">FQFLIRQLLTCEALCLSHSRGLTSIAGGKIKRFYKQAHVTKSGPGAYEINLDQRRLRTPGGQPFVVPHEGLALAVVQEWNSQVNHIDRTRMHLTSLCNSAIDNPLGLSRDQQAAALLEYLETDTLLFWSTEPEDLHQLQRQRWQPVLDSVNQQYSLRLAPTLTLQPPQIDGEGLKKFRARLASLNSWGVSGVRFAAESLKSCLLAVCLLDRRLPVSEACSLSRLESQFQADKWGQVEWHHGVDATELECRVSAGTLLALVSHDWREVQLADAANPPQAAAVVAKALGYSVIAGSASVKLPQLLKVFNSGSSRGLSPVTTACELAASTVGFLYGLRRGFPLSAYGEGFLLAGQTIAIAALSIYYARGRSLGLALTFCAIFAGLVALLAAPSLVPLAVIAAGQACTLPLVLAGKAAQAWRNFSSSSTGQVSLITYSMLLLGSLARVFTSVQETADPMLVLLYLGASAGNAVIVAQILYYGGADKGRRKEKSG</sequence>
<proteinExistence type="inferred from homology"/>
<dbReference type="InterPro" id="IPR011419">
    <property type="entry name" value="ATP12_ATP_synth-F1-assembly"/>
</dbReference>
<dbReference type="AlphaFoldDB" id="A0A1I8HT12"/>
<name>A0A1I8HT12_9PLAT</name>
<accession>A0A1I8HT12</accession>
<dbReference type="Gene3D" id="1.10.3580.10">
    <property type="entry name" value="ATP12 ATPase"/>
    <property type="match status" value="1"/>
</dbReference>
<keyword evidence="11" id="KW-1185">Reference proteome</keyword>
<comment type="similarity">
    <text evidence="3">Belongs to the ATP12 family.</text>
</comment>
<dbReference type="Gene3D" id="3.30.2180.10">
    <property type="entry name" value="ATP12-like"/>
    <property type="match status" value="1"/>
</dbReference>
<comment type="subcellular location">
    <subcellularLocation>
        <location evidence="1">Membrane</location>
        <topology evidence="1">Multi-pass membrane protein</topology>
    </subcellularLocation>
    <subcellularLocation>
        <location evidence="2">Mitochondrion</location>
    </subcellularLocation>
</comment>
<evidence type="ECO:0000313" key="12">
    <source>
        <dbReference type="WBParaSite" id="maker-uti_cns_0007794-snap-gene-0.2-mRNA-1"/>
    </source>
</evidence>
<dbReference type="SUPFAM" id="SSF160909">
    <property type="entry name" value="ATP12-like"/>
    <property type="match status" value="1"/>
</dbReference>
<keyword evidence="6 10" id="KW-1133">Transmembrane helix</keyword>
<dbReference type="GO" id="GO:0005739">
    <property type="term" value="C:mitochondrion"/>
    <property type="evidence" value="ECO:0007669"/>
    <property type="project" value="UniProtKB-SubCell"/>
</dbReference>
<evidence type="ECO:0000256" key="1">
    <source>
        <dbReference type="ARBA" id="ARBA00004141"/>
    </source>
</evidence>
<organism evidence="11 12">
    <name type="scientific">Macrostomum lignano</name>
    <dbReference type="NCBI Taxonomy" id="282301"/>
    <lineage>
        <taxon>Eukaryota</taxon>
        <taxon>Metazoa</taxon>
        <taxon>Spiralia</taxon>
        <taxon>Lophotrochozoa</taxon>
        <taxon>Platyhelminthes</taxon>
        <taxon>Rhabditophora</taxon>
        <taxon>Macrostomorpha</taxon>
        <taxon>Macrostomida</taxon>
        <taxon>Macrostomidae</taxon>
        <taxon>Macrostomum</taxon>
    </lineage>
</organism>
<dbReference type="Pfam" id="PF04193">
    <property type="entry name" value="PQ-loop"/>
    <property type="match status" value="1"/>
</dbReference>
<keyword evidence="4 10" id="KW-0812">Transmembrane</keyword>
<dbReference type="WBParaSite" id="maker-uti_cns_0007794-snap-gene-0.2-mRNA-1">
    <property type="protein sequence ID" value="maker-uti_cns_0007794-snap-gene-0.2-mRNA-1"/>
    <property type="gene ID" value="maker-uti_cns_0007794-snap-gene-0.2"/>
</dbReference>
<dbReference type="GO" id="GO:0033615">
    <property type="term" value="P:mitochondrial proton-transporting ATP synthase complex assembly"/>
    <property type="evidence" value="ECO:0007669"/>
    <property type="project" value="TreeGrafter"/>
</dbReference>
<feature type="transmembrane region" description="Helical" evidence="10">
    <location>
        <begin position="426"/>
        <end position="445"/>
    </location>
</feature>
<keyword evidence="5" id="KW-0809">Transit peptide</keyword>
<feature type="transmembrane region" description="Helical" evidence="10">
    <location>
        <begin position="371"/>
        <end position="388"/>
    </location>
</feature>
<protein>
    <submittedName>
        <fullName evidence="12">Mannose-P-dolichol utilization defect 1 protein homolog</fullName>
    </submittedName>
</protein>
<dbReference type="InterPro" id="IPR006603">
    <property type="entry name" value="PQ-loop_rpt"/>
</dbReference>
<keyword evidence="8 10" id="KW-0472">Membrane</keyword>
<evidence type="ECO:0000256" key="3">
    <source>
        <dbReference type="ARBA" id="ARBA00008231"/>
    </source>
</evidence>
<feature type="transmembrane region" description="Helical" evidence="10">
    <location>
        <begin position="346"/>
        <end position="364"/>
    </location>
</feature>
<evidence type="ECO:0000256" key="5">
    <source>
        <dbReference type="ARBA" id="ARBA00022946"/>
    </source>
</evidence>
<dbReference type="PANTHER" id="PTHR21013:SF10">
    <property type="entry name" value="ATP SYNTHASE MITOCHONDRIAL F1 COMPLEX ASSEMBLY FACTOR 2"/>
    <property type="match status" value="1"/>
</dbReference>
<dbReference type="Proteomes" id="UP000095280">
    <property type="component" value="Unplaced"/>
</dbReference>
<evidence type="ECO:0000256" key="8">
    <source>
        <dbReference type="ARBA" id="ARBA00023136"/>
    </source>
</evidence>
<keyword evidence="9" id="KW-0143">Chaperone</keyword>
<feature type="transmembrane region" description="Helical" evidence="10">
    <location>
        <begin position="394"/>
        <end position="414"/>
    </location>
</feature>
<feature type="transmembrane region" description="Helical" evidence="10">
    <location>
        <begin position="457"/>
        <end position="478"/>
    </location>
</feature>
<dbReference type="Gene3D" id="1.20.1280.290">
    <property type="match status" value="2"/>
</dbReference>
<evidence type="ECO:0000313" key="11">
    <source>
        <dbReference type="Proteomes" id="UP000095280"/>
    </source>
</evidence>
<keyword evidence="7" id="KW-0496">Mitochondrion</keyword>
<evidence type="ECO:0000256" key="7">
    <source>
        <dbReference type="ARBA" id="ARBA00023128"/>
    </source>
</evidence>
<evidence type="ECO:0000256" key="4">
    <source>
        <dbReference type="ARBA" id="ARBA00022692"/>
    </source>
</evidence>
<evidence type="ECO:0000256" key="2">
    <source>
        <dbReference type="ARBA" id="ARBA00004173"/>
    </source>
</evidence>
<dbReference type="InterPro" id="IPR023335">
    <property type="entry name" value="ATP12_ortho_dom_sf"/>
</dbReference>
<evidence type="ECO:0000256" key="10">
    <source>
        <dbReference type="SAM" id="Phobius"/>
    </source>
</evidence>